<sequence>MLVIVIVAILIMFAVPSFQWMIQKVTIYSNVNTFLSDMRYARSEGIRRGGGVVLCRSDAPEAAAPACGSGFGPGGNGWVSGWIIFQDLSNDGNKNTNDPLLRVQAPIIAINSILGTLPDSSSYTTFSFTATGRLRSLTGVATMPFGGDGMFAKTVQRVVCVSLSGRARIAGDGSISSCG</sequence>
<feature type="domain" description="General secretion pathway GspH" evidence="11">
    <location>
        <begin position="31"/>
        <end position="165"/>
    </location>
</feature>
<organism evidence="12 13">
    <name type="scientific">Marinobacter psychrophilus</name>
    <dbReference type="NCBI Taxonomy" id="330734"/>
    <lineage>
        <taxon>Bacteria</taxon>
        <taxon>Pseudomonadati</taxon>
        <taxon>Pseudomonadota</taxon>
        <taxon>Gammaproteobacteria</taxon>
        <taxon>Pseudomonadales</taxon>
        <taxon>Marinobacteraceae</taxon>
        <taxon>Marinobacter</taxon>
    </lineage>
</organism>
<comment type="subcellular location">
    <subcellularLocation>
        <location evidence="1">Cell inner membrane</location>
        <topology evidence="1">Single-pass membrane protein</topology>
    </subcellularLocation>
</comment>
<dbReference type="PATRIC" id="fig|330734.3.peg.2938"/>
<evidence type="ECO:0000256" key="2">
    <source>
        <dbReference type="ARBA" id="ARBA00021549"/>
    </source>
</evidence>
<evidence type="ECO:0000256" key="8">
    <source>
        <dbReference type="ARBA" id="ARBA00023136"/>
    </source>
</evidence>
<dbReference type="EMBL" id="CP011494">
    <property type="protein sequence ID" value="AKO53389.1"/>
    <property type="molecule type" value="Genomic_DNA"/>
</dbReference>
<dbReference type="GO" id="GO:0005886">
    <property type="term" value="C:plasma membrane"/>
    <property type="evidence" value="ECO:0007669"/>
    <property type="project" value="UniProtKB-SubCell"/>
</dbReference>
<dbReference type="SUPFAM" id="SSF54523">
    <property type="entry name" value="Pili subunits"/>
    <property type="match status" value="1"/>
</dbReference>
<evidence type="ECO:0000256" key="1">
    <source>
        <dbReference type="ARBA" id="ARBA00004377"/>
    </source>
</evidence>
<keyword evidence="8" id="KW-0472">Membrane</keyword>
<dbReference type="KEGG" id="mpq:ABA45_13990"/>
<keyword evidence="7" id="KW-1133">Transmembrane helix</keyword>
<evidence type="ECO:0000256" key="3">
    <source>
        <dbReference type="ARBA" id="ARBA00022475"/>
    </source>
</evidence>
<evidence type="ECO:0000313" key="13">
    <source>
        <dbReference type="Proteomes" id="UP000036406"/>
    </source>
</evidence>
<evidence type="ECO:0000259" key="11">
    <source>
        <dbReference type="Pfam" id="PF12019"/>
    </source>
</evidence>
<keyword evidence="3" id="KW-1003">Cell membrane</keyword>
<dbReference type="GO" id="GO:0015627">
    <property type="term" value="C:type II protein secretion system complex"/>
    <property type="evidence" value="ECO:0007669"/>
    <property type="project" value="InterPro"/>
</dbReference>
<evidence type="ECO:0000256" key="10">
    <source>
        <dbReference type="ARBA" id="ARBA00030775"/>
    </source>
</evidence>
<reference evidence="12 13" key="1">
    <citation type="submission" date="2015-05" db="EMBL/GenBank/DDBJ databases">
        <title>Complete genome of Marinobacter psychrophilus strain 20041T isolated from sea-ice of the Canadian Basin.</title>
        <authorList>
            <person name="Song L."/>
            <person name="Ren L."/>
            <person name="Yu Y."/>
            <person name="Wang X."/>
        </authorList>
    </citation>
    <scope>NUCLEOTIDE SEQUENCE [LARGE SCALE GENOMIC DNA]</scope>
    <source>
        <strain evidence="12 13">20041</strain>
    </source>
</reference>
<evidence type="ECO:0000256" key="6">
    <source>
        <dbReference type="ARBA" id="ARBA00022692"/>
    </source>
</evidence>
<evidence type="ECO:0000256" key="4">
    <source>
        <dbReference type="ARBA" id="ARBA00022481"/>
    </source>
</evidence>
<dbReference type="Proteomes" id="UP000036406">
    <property type="component" value="Chromosome"/>
</dbReference>
<dbReference type="Pfam" id="PF12019">
    <property type="entry name" value="GspH"/>
    <property type="match status" value="1"/>
</dbReference>
<gene>
    <name evidence="12" type="ORF">ABA45_13990</name>
</gene>
<accession>A0A0H4I328</accession>
<evidence type="ECO:0000313" key="12">
    <source>
        <dbReference type="EMBL" id="AKO53389.1"/>
    </source>
</evidence>
<keyword evidence="13" id="KW-1185">Reference proteome</keyword>
<proteinExistence type="inferred from homology"/>
<evidence type="ECO:0000256" key="5">
    <source>
        <dbReference type="ARBA" id="ARBA00022519"/>
    </source>
</evidence>
<comment type="similarity">
    <text evidence="9">Belongs to the GSP H family.</text>
</comment>
<keyword evidence="5" id="KW-0997">Cell inner membrane</keyword>
<evidence type="ECO:0000256" key="9">
    <source>
        <dbReference type="ARBA" id="ARBA00025772"/>
    </source>
</evidence>
<dbReference type="InterPro" id="IPR045584">
    <property type="entry name" value="Pilin-like"/>
</dbReference>
<keyword evidence="4" id="KW-0488">Methylation</keyword>
<name>A0A0H4I328_9GAMM</name>
<dbReference type="AlphaFoldDB" id="A0A0H4I328"/>
<keyword evidence="6" id="KW-0812">Transmembrane</keyword>
<dbReference type="Gene3D" id="3.55.40.10">
    <property type="entry name" value="minor pseudopilin epsh domain"/>
    <property type="match status" value="1"/>
</dbReference>
<dbReference type="GO" id="GO:0015628">
    <property type="term" value="P:protein secretion by the type II secretion system"/>
    <property type="evidence" value="ECO:0007669"/>
    <property type="project" value="InterPro"/>
</dbReference>
<dbReference type="InterPro" id="IPR022346">
    <property type="entry name" value="T2SS_GspH"/>
</dbReference>
<dbReference type="STRING" id="330734.ABA45_13990"/>
<protein>
    <recommendedName>
        <fullName evidence="2">Type II secretion system protein H</fullName>
    </recommendedName>
    <alternativeName>
        <fullName evidence="10">General secretion pathway protein H</fullName>
    </alternativeName>
</protein>
<evidence type="ECO:0000256" key="7">
    <source>
        <dbReference type="ARBA" id="ARBA00022989"/>
    </source>
</evidence>